<comment type="caution">
    <text evidence="2">The sequence shown here is derived from an EMBL/GenBank/DDBJ whole genome shotgun (WGS) entry which is preliminary data.</text>
</comment>
<dbReference type="AlphaFoldDB" id="A0A7J6PL02"/>
<feature type="region of interest" description="Disordered" evidence="1">
    <location>
        <begin position="355"/>
        <end position="394"/>
    </location>
</feature>
<feature type="non-terminal residue" evidence="2">
    <location>
        <position position="1"/>
    </location>
</feature>
<evidence type="ECO:0000313" key="2">
    <source>
        <dbReference type="EMBL" id="KAF4696809.1"/>
    </source>
</evidence>
<feature type="compositionally biased region" description="Acidic residues" evidence="1">
    <location>
        <begin position="217"/>
        <end position="245"/>
    </location>
</feature>
<protein>
    <submittedName>
        <fullName evidence="2">E3 ubiquitin-protein ligase</fullName>
    </submittedName>
</protein>
<evidence type="ECO:0000313" key="3">
    <source>
        <dbReference type="Proteomes" id="UP000574390"/>
    </source>
</evidence>
<feature type="non-terminal residue" evidence="2">
    <location>
        <position position="394"/>
    </location>
</feature>
<feature type="compositionally biased region" description="Acidic residues" evidence="1">
    <location>
        <begin position="266"/>
        <end position="278"/>
    </location>
</feature>
<dbReference type="EMBL" id="JABANM010035681">
    <property type="protein sequence ID" value="KAF4696809.1"/>
    <property type="molecule type" value="Genomic_DNA"/>
</dbReference>
<feature type="compositionally biased region" description="Low complexity" evidence="1">
    <location>
        <begin position="200"/>
        <end position="214"/>
    </location>
</feature>
<accession>A0A7J6PL02</accession>
<sequence>DNALDDMPDVDLDEIGDMDFEDALADMMGGDEIEDDSFFHIGGSDDDDEEEVDLLQPRHLRGGPRSMRGVMGGGREVRWVSAGAPGGGQAGSGGGNSRRVFSIFDSAVREMSHNNNQRLRRNRRMSFDGIEPLWSFDVQAPGEHPLIARSHTGTSVGQLQPPPAGGSSRTGHPGVLPPAQPDVDDTVQGVPDAVEHMTSEEVAPPAVTTTTTATEEPREEEEGSTEEVIMDEADEVGGGDGEEVPEQAVAPEGESVVDGDTAVPMETEEVAGEAEPSEEQQQQAEAEGEEEAGEVDLPPAVEIPALTAAAARLNVAPSALLDATGIDASVLEALPQDMHEDIIREHVAQIDNATLRRLQQQHSSAAGRTSRAPEGEQEQQQQEEAGTGEPALEE</sequence>
<proteinExistence type="predicted"/>
<organism evidence="2 3">
    <name type="scientific">Perkinsus olseni</name>
    <name type="common">Perkinsus atlanticus</name>
    <dbReference type="NCBI Taxonomy" id="32597"/>
    <lineage>
        <taxon>Eukaryota</taxon>
        <taxon>Sar</taxon>
        <taxon>Alveolata</taxon>
        <taxon>Perkinsozoa</taxon>
        <taxon>Perkinsea</taxon>
        <taxon>Perkinsida</taxon>
        <taxon>Perkinsidae</taxon>
        <taxon>Perkinsus</taxon>
    </lineage>
</organism>
<gene>
    <name evidence="2" type="primary">HACE1_5</name>
    <name evidence="2" type="ORF">FOZ62_007256</name>
</gene>
<reference evidence="2 3" key="1">
    <citation type="submission" date="2020-04" db="EMBL/GenBank/DDBJ databases">
        <title>Perkinsus olseni comparative genomics.</title>
        <authorList>
            <person name="Bogema D.R."/>
        </authorList>
    </citation>
    <scope>NUCLEOTIDE SEQUENCE [LARGE SCALE GENOMIC DNA]</scope>
    <source>
        <strain evidence="2">ATCC PRA-205</strain>
    </source>
</reference>
<name>A0A7J6PL02_PEROL</name>
<dbReference type="Proteomes" id="UP000574390">
    <property type="component" value="Unassembled WGS sequence"/>
</dbReference>
<feature type="region of interest" description="Disordered" evidence="1">
    <location>
        <begin position="147"/>
        <end position="300"/>
    </location>
</feature>
<feature type="compositionally biased region" description="Polar residues" evidence="1">
    <location>
        <begin position="357"/>
        <end position="367"/>
    </location>
</feature>
<evidence type="ECO:0000256" key="1">
    <source>
        <dbReference type="SAM" id="MobiDB-lite"/>
    </source>
</evidence>